<dbReference type="PROSITE" id="PS50949">
    <property type="entry name" value="HTH_GNTR"/>
    <property type="match status" value="1"/>
</dbReference>
<dbReference type="GO" id="GO:0003677">
    <property type="term" value="F:DNA binding"/>
    <property type="evidence" value="ECO:0007669"/>
    <property type="project" value="UniProtKB-KW"/>
</dbReference>
<dbReference type="InterPro" id="IPR036388">
    <property type="entry name" value="WH-like_DNA-bd_sf"/>
</dbReference>
<reference evidence="5" key="1">
    <citation type="submission" date="2021-01" db="EMBL/GenBank/DDBJ databases">
        <title>Whole genome shotgun sequence of Demequina activiva NBRC 110675.</title>
        <authorList>
            <person name="Komaki H."/>
            <person name="Tamura T."/>
        </authorList>
    </citation>
    <scope>NUCLEOTIDE SEQUENCE</scope>
    <source>
        <strain evidence="5">NBRC 110675</strain>
    </source>
</reference>
<evidence type="ECO:0000256" key="2">
    <source>
        <dbReference type="ARBA" id="ARBA00023125"/>
    </source>
</evidence>
<keyword evidence="6" id="KW-1185">Reference proteome</keyword>
<dbReference type="Pfam" id="PF00392">
    <property type="entry name" value="GntR"/>
    <property type="match status" value="1"/>
</dbReference>
<evidence type="ECO:0000313" key="6">
    <source>
        <dbReference type="Proteomes" id="UP000652354"/>
    </source>
</evidence>
<gene>
    <name evidence="5" type="ORF">Dac01nite_02080</name>
</gene>
<dbReference type="SUPFAM" id="SSF46785">
    <property type="entry name" value="Winged helix' DNA-binding domain"/>
    <property type="match status" value="1"/>
</dbReference>
<sequence length="118" mass="13108">MDDGRPIFLQIAESLEAQILDGSMREGEQVPSINELAQFHRINPATALKGVSLLVDAGTLYKRRGIGMFVADGARAQLLDRRKAEFAQVHLRPVADRARSLGISATEMQDMITKEMER</sequence>
<organism evidence="5 6">
    <name type="scientific">Demequina activiva</name>
    <dbReference type="NCBI Taxonomy" id="1582364"/>
    <lineage>
        <taxon>Bacteria</taxon>
        <taxon>Bacillati</taxon>
        <taxon>Actinomycetota</taxon>
        <taxon>Actinomycetes</taxon>
        <taxon>Micrococcales</taxon>
        <taxon>Demequinaceae</taxon>
        <taxon>Demequina</taxon>
    </lineage>
</organism>
<dbReference type="CDD" id="cd07377">
    <property type="entry name" value="WHTH_GntR"/>
    <property type="match status" value="1"/>
</dbReference>
<dbReference type="SMART" id="SM00345">
    <property type="entry name" value="HTH_GNTR"/>
    <property type="match status" value="1"/>
</dbReference>
<dbReference type="AlphaFoldDB" id="A0A919UIJ7"/>
<dbReference type="Gene3D" id="1.10.10.10">
    <property type="entry name" value="Winged helix-like DNA-binding domain superfamily/Winged helix DNA-binding domain"/>
    <property type="match status" value="1"/>
</dbReference>
<evidence type="ECO:0000256" key="3">
    <source>
        <dbReference type="ARBA" id="ARBA00023163"/>
    </source>
</evidence>
<keyword evidence="2" id="KW-0238">DNA-binding</keyword>
<dbReference type="EMBL" id="BONR01000001">
    <property type="protein sequence ID" value="GIG53456.1"/>
    <property type="molecule type" value="Genomic_DNA"/>
</dbReference>
<accession>A0A919UIJ7</accession>
<protein>
    <submittedName>
        <fullName evidence="5">GntR family transcriptional regulator</fullName>
    </submittedName>
</protein>
<evidence type="ECO:0000259" key="4">
    <source>
        <dbReference type="PROSITE" id="PS50949"/>
    </source>
</evidence>
<keyword evidence="3" id="KW-0804">Transcription</keyword>
<feature type="domain" description="HTH gntR-type" evidence="4">
    <location>
        <begin position="5"/>
        <end position="73"/>
    </location>
</feature>
<evidence type="ECO:0000313" key="5">
    <source>
        <dbReference type="EMBL" id="GIG53456.1"/>
    </source>
</evidence>
<dbReference type="PANTHER" id="PTHR38445">
    <property type="entry name" value="HTH-TYPE TRANSCRIPTIONAL REPRESSOR YTRA"/>
    <property type="match status" value="1"/>
</dbReference>
<dbReference type="InterPro" id="IPR036390">
    <property type="entry name" value="WH_DNA-bd_sf"/>
</dbReference>
<dbReference type="GO" id="GO:0003700">
    <property type="term" value="F:DNA-binding transcription factor activity"/>
    <property type="evidence" value="ECO:0007669"/>
    <property type="project" value="InterPro"/>
</dbReference>
<dbReference type="PANTHER" id="PTHR38445:SF10">
    <property type="entry name" value="GNTR-FAMILY TRANSCRIPTIONAL REGULATOR"/>
    <property type="match status" value="1"/>
</dbReference>
<evidence type="ECO:0000256" key="1">
    <source>
        <dbReference type="ARBA" id="ARBA00023015"/>
    </source>
</evidence>
<dbReference type="InterPro" id="IPR000524">
    <property type="entry name" value="Tscrpt_reg_HTH_GntR"/>
</dbReference>
<comment type="caution">
    <text evidence="5">The sequence shown here is derived from an EMBL/GenBank/DDBJ whole genome shotgun (WGS) entry which is preliminary data.</text>
</comment>
<proteinExistence type="predicted"/>
<name>A0A919UIJ7_9MICO</name>
<dbReference type="Proteomes" id="UP000652354">
    <property type="component" value="Unassembled WGS sequence"/>
</dbReference>
<keyword evidence="1" id="KW-0805">Transcription regulation</keyword>